<organism evidence="3 4">
    <name type="scientific">Prototheca wickerhamii</name>
    <dbReference type="NCBI Taxonomy" id="3111"/>
    <lineage>
        <taxon>Eukaryota</taxon>
        <taxon>Viridiplantae</taxon>
        <taxon>Chlorophyta</taxon>
        <taxon>core chlorophytes</taxon>
        <taxon>Trebouxiophyceae</taxon>
        <taxon>Chlorellales</taxon>
        <taxon>Chlorellaceae</taxon>
        <taxon>Prototheca</taxon>
    </lineage>
</organism>
<keyword evidence="4" id="KW-1185">Reference proteome</keyword>
<feature type="transmembrane region" description="Helical" evidence="2">
    <location>
        <begin position="17"/>
        <end position="33"/>
    </location>
</feature>
<protein>
    <submittedName>
        <fullName evidence="3">Uncharacterized protein</fullName>
    </submittedName>
</protein>
<accession>A0AAD9IG73</accession>
<feature type="compositionally biased region" description="Basic and acidic residues" evidence="1">
    <location>
        <begin position="423"/>
        <end position="437"/>
    </location>
</feature>
<feature type="region of interest" description="Disordered" evidence="1">
    <location>
        <begin position="417"/>
        <end position="446"/>
    </location>
</feature>
<feature type="transmembrane region" description="Helical" evidence="2">
    <location>
        <begin position="331"/>
        <end position="352"/>
    </location>
</feature>
<reference evidence="3" key="1">
    <citation type="submission" date="2021-01" db="EMBL/GenBank/DDBJ databases">
        <authorList>
            <person name="Eckstrom K.M.E."/>
        </authorList>
    </citation>
    <scope>NUCLEOTIDE SEQUENCE</scope>
    <source>
        <strain evidence="3">UVCC 0001</strain>
    </source>
</reference>
<sequence length="463" mass="49554">MSNSRVWLNVAYLAPRWSLWTLLLIAASVDGFLHRHLRSRGWQLYAALLGAVALFELKETFLFAYVLAGVAPDWARTAWFGAAIFFTNLADAYFIWVLIAIAAGYCITRATLGPHLKVAVWIPLIFFVTSLVVDYVLYSLRGFEAFSDKGETVICLEGEGAGGEGTSGDARCAEAETVGAGTGLVFFICIMANMMAFILAWFYIFETVQKERERLEGGLGAGLADEDGRGGSAVPGGLPPHVDGGALPVSQAVGHAAVPTQVLLEQGANASHLYGATDDVDADEPKTVQDRIENRDKLRLIRTFFYGVSAYVIATLVVIFLPIFVPAIVDRVILVLQNALLFAFMAALLWTFRMRSGNAYLVLNEAVGLETTTELGVLSHDDGAGPSAAGKARRDEPVGGGVYAPSAAAHNAFTLDGDSDEEAGLRGKGAEASDRPRSPGAMRVNLSAARRGVLVKDLPGTPH</sequence>
<feature type="transmembrane region" description="Helical" evidence="2">
    <location>
        <begin position="118"/>
        <end position="138"/>
    </location>
</feature>
<name>A0AAD9IG73_PROWI</name>
<gene>
    <name evidence="3" type="ORF">QBZ16_005249</name>
</gene>
<evidence type="ECO:0000256" key="2">
    <source>
        <dbReference type="SAM" id="Phobius"/>
    </source>
</evidence>
<dbReference type="AlphaFoldDB" id="A0AAD9IG73"/>
<dbReference type="EMBL" id="JASFZW010000008">
    <property type="protein sequence ID" value="KAK2077021.1"/>
    <property type="molecule type" value="Genomic_DNA"/>
</dbReference>
<evidence type="ECO:0000313" key="3">
    <source>
        <dbReference type="EMBL" id="KAK2077021.1"/>
    </source>
</evidence>
<evidence type="ECO:0000313" key="4">
    <source>
        <dbReference type="Proteomes" id="UP001255856"/>
    </source>
</evidence>
<dbReference type="Proteomes" id="UP001255856">
    <property type="component" value="Unassembled WGS sequence"/>
</dbReference>
<keyword evidence="2" id="KW-0812">Transmembrane</keyword>
<comment type="caution">
    <text evidence="3">The sequence shown here is derived from an EMBL/GenBank/DDBJ whole genome shotgun (WGS) entry which is preliminary data.</text>
</comment>
<feature type="transmembrane region" description="Helical" evidence="2">
    <location>
        <begin position="184"/>
        <end position="205"/>
    </location>
</feature>
<proteinExistence type="predicted"/>
<evidence type="ECO:0000256" key="1">
    <source>
        <dbReference type="SAM" id="MobiDB-lite"/>
    </source>
</evidence>
<feature type="transmembrane region" description="Helical" evidence="2">
    <location>
        <begin position="304"/>
        <end position="325"/>
    </location>
</feature>
<feature type="transmembrane region" description="Helical" evidence="2">
    <location>
        <begin position="79"/>
        <end position="106"/>
    </location>
</feature>
<feature type="transmembrane region" description="Helical" evidence="2">
    <location>
        <begin position="45"/>
        <end position="67"/>
    </location>
</feature>
<keyword evidence="2" id="KW-1133">Transmembrane helix</keyword>
<keyword evidence="2" id="KW-0472">Membrane</keyword>